<protein>
    <submittedName>
        <fullName evidence="3">Uncharacterized protein</fullName>
    </submittedName>
</protein>
<name>A0ABQ7ZDW6_BRANA</name>
<reference evidence="3 4" key="1">
    <citation type="submission" date="2021-05" db="EMBL/GenBank/DDBJ databases">
        <title>Genome Assembly of Synthetic Allotetraploid Brassica napus Reveals Homoeologous Exchanges between Subgenomes.</title>
        <authorList>
            <person name="Davis J.T."/>
        </authorList>
    </citation>
    <scope>NUCLEOTIDE SEQUENCE [LARGE SCALE GENOMIC DNA]</scope>
    <source>
        <strain evidence="4">cv. Da-Ae</strain>
        <tissue evidence="3">Seedling</tissue>
    </source>
</reference>
<keyword evidence="2" id="KW-0812">Transmembrane</keyword>
<dbReference type="EMBL" id="JAGKQM010000015">
    <property type="protein sequence ID" value="KAH0878414.1"/>
    <property type="molecule type" value="Genomic_DNA"/>
</dbReference>
<accession>A0ABQ7ZDW6</accession>
<evidence type="ECO:0000256" key="2">
    <source>
        <dbReference type="SAM" id="Phobius"/>
    </source>
</evidence>
<organism evidence="3 4">
    <name type="scientific">Brassica napus</name>
    <name type="common">Rape</name>
    <dbReference type="NCBI Taxonomy" id="3708"/>
    <lineage>
        <taxon>Eukaryota</taxon>
        <taxon>Viridiplantae</taxon>
        <taxon>Streptophyta</taxon>
        <taxon>Embryophyta</taxon>
        <taxon>Tracheophyta</taxon>
        <taxon>Spermatophyta</taxon>
        <taxon>Magnoliopsida</taxon>
        <taxon>eudicotyledons</taxon>
        <taxon>Gunneridae</taxon>
        <taxon>Pentapetalae</taxon>
        <taxon>rosids</taxon>
        <taxon>malvids</taxon>
        <taxon>Brassicales</taxon>
        <taxon>Brassicaceae</taxon>
        <taxon>Brassiceae</taxon>
        <taxon>Brassica</taxon>
    </lineage>
</organism>
<feature type="transmembrane region" description="Helical" evidence="2">
    <location>
        <begin position="111"/>
        <end position="130"/>
    </location>
</feature>
<feature type="non-terminal residue" evidence="3">
    <location>
        <position position="1"/>
    </location>
</feature>
<dbReference type="Proteomes" id="UP000824890">
    <property type="component" value="Unassembled WGS sequence"/>
</dbReference>
<sequence>RNRDEAESERTYDVVKNLRKPLLCEVGDAGGVTPLRRNQPPTPVAPKTITREDDEDEKLIAFRGEPLEQINGMVSRLIGKAPNFPNYKTRKRNNGQRAKVELFFLGSRTKWLMLMLVMLFDLVAKLNSKYKHKLRKDKRRAFTWTYLKW</sequence>
<evidence type="ECO:0000313" key="4">
    <source>
        <dbReference type="Proteomes" id="UP000824890"/>
    </source>
</evidence>
<evidence type="ECO:0000313" key="3">
    <source>
        <dbReference type="EMBL" id="KAH0878414.1"/>
    </source>
</evidence>
<evidence type="ECO:0000256" key="1">
    <source>
        <dbReference type="SAM" id="MobiDB-lite"/>
    </source>
</evidence>
<keyword evidence="2" id="KW-1133">Transmembrane helix</keyword>
<comment type="caution">
    <text evidence="3">The sequence shown here is derived from an EMBL/GenBank/DDBJ whole genome shotgun (WGS) entry which is preliminary data.</text>
</comment>
<gene>
    <name evidence="3" type="ORF">HID58_065808</name>
</gene>
<keyword evidence="2" id="KW-0472">Membrane</keyword>
<proteinExistence type="predicted"/>
<keyword evidence="4" id="KW-1185">Reference proteome</keyword>
<feature type="region of interest" description="Disordered" evidence="1">
    <location>
        <begin position="29"/>
        <end position="48"/>
    </location>
</feature>